<evidence type="ECO:0000313" key="1">
    <source>
        <dbReference type="EMBL" id="CAD2217667.1"/>
    </source>
</evidence>
<dbReference type="EMBL" id="LR877153">
    <property type="protein sequence ID" value="CAD2217667.1"/>
    <property type="molecule type" value="Genomic_DNA"/>
</dbReference>
<dbReference type="AlphaFoldDB" id="A0A7G2CF67"/>
<evidence type="ECO:0000313" key="2">
    <source>
        <dbReference type="Proteomes" id="UP000515908"/>
    </source>
</evidence>
<dbReference type="VEuPathDB" id="TriTrypDB:ADEAN_000514700"/>
<protein>
    <submittedName>
        <fullName evidence="1">Uncharacterized protein</fullName>
    </submittedName>
</protein>
<proteinExistence type="predicted"/>
<dbReference type="PROSITE" id="PS50231">
    <property type="entry name" value="RICIN_B_LECTIN"/>
    <property type="match status" value="1"/>
</dbReference>
<gene>
    <name evidence="1" type="ORF">ADEAN_000514700</name>
</gene>
<reference evidence="1 2" key="1">
    <citation type="submission" date="2020-08" db="EMBL/GenBank/DDBJ databases">
        <authorList>
            <person name="Newling K."/>
            <person name="Davey J."/>
            <person name="Forrester S."/>
        </authorList>
    </citation>
    <scope>NUCLEOTIDE SEQUENCE [LARGE SCALE GENOMIC DNA]</scope>
    <source>
        <strain evidence="2">Crithidia deanei Carvalho (ATCC PRA-265)</strain>
    </source>
</reference>
<dbReference type="OrthoDB" id="272717at2759"/>
<dbReference type="Proteomes" id="UP000515908">
    <property type="component" value="Chromosome 09"/>
</dbReference>
<keyword evidence="2" id="KW-1185">Reference proteome</keyword>
<accession>A0A7G2CF67</accession>
<organism evidence="1 2">
    <name type="scientific">Angomonas deanei</name>
    <dbReference type="NCBI Taxonomy" id="59799"/>
    <lineage>
        <taxon>Eukaryota</taxon>
        <taxon>Discoba</taxon>
        <taxon>Euglenozoa</taxon>
        <taxon>Kinetoplastea</taxon>
        <taxon>Metakinetoplastina</taxon>
        <taxon>Trypanosomatida</taxon>
        <taxon>Trypanosomatidae</taxon>
        <taxon>Strigomonadinae</taxon>
        <taxon>Angomonas</taxon>
    </lineage>
</organism>
<sequence length="72" mass="8198">MSCSERGQQRQLWPLSKRGRAVTERLPVGLSAAAAMHRPEDGYHSLVMHVTVSDDTYISNFLREIAKISQQW</sequence>
<name>A0A7G2CF67_9TRYP</name>